<keyword evidence="2" id="KW-1185">Reference proteome</keyword>
<dbReference type="EMBL" id="JAELVQ010000027">
    <property type="protein sequence ID" value="MBJ6369436.1"/>
    <property type="molecule type" value="Genomic_DNA"/>
</dbReference>
<dbReference type="Gene3D" id="2.60.130.10">
    <property type="entry name" value="Aromatic compound dioxygenase"/>
    <property type="match status" value="1"/>
</dbReference>
<dbReference type="AlphaFoldDB" id="A0A8J7IJK3"/>
<dbReference type="GO" id="GO:0016702">
    <property type="term" value="F:oxidoreductase activity, acting on single donors with incorporation of molecular oxygen, incorporation of two atoms of oxygen"/>
    <property type="evidence" value="ECO:0007669"/>
    <property type="project" value="InterPro"/>
</dbReference>
<reference evidence="1" key="1">
    <citation type="submission" date="2020-12" db="EMBL/GenBank/DDBJ databases">
        <title>Snuella sp. nov., isolated from sediment in Incheon.</title>
        <authorList>
            <person name="Kim W."/>
        </authorList>
    </citation>
    <scope>NUCLEOTIDE SEQUENCE</scope>
    <source>
        <strain evidence="1">CAU 1569</strain>
    </source>
</reference>
<dbReference type="Proteomes" id="UP000610931">
    <property type="component" value="Unassembled WGS sequence"/>
</dbReference>
<dbReference type="InterPro" id="IPR015889">
    <property type="entry name" value="Intradiol_dOase_core"/>
</dbReference>
<comment type="caution">
    <text evidence="1">The sequence shown here is derived from an EMBL/GenBank/DDBJ whole genome shotgun (WGS) entry which is preliminary data.</text>
</comment>
<evidence type="ECO:0008006" key="3">
    <source>
        <dbReference type="Google" id="ProtNLM"/>
    </source>
</evidence>
<dbReference type="SUPFAM" id="SSF49482">
    <property type="entry name" value="Aromatic compound dioxygenase"/>
    <property type="match status" value="1"/>
</dbReference>
<dbReference type="GO" id="GO:0005506">
    <property type="term" value="F:iron ion binding"/>
    <property type="evidence" value="ECO:0007669"/>
    <property type="project" value="InterPro"/>
</dbReference>
<protein>
    <recommendedName>
        <fullName evidence="3">Intradiol ring-cleavage dioxygenases domain-containing protein</fullName>
    </recommendedName>
</protein>
<name>A0A8J7IJK3_9FLAO</name>
<evidence type="ECO:0000313" key="1">
    <source>
        <dbReference type="EMBL" id="MBJ6369436.1"/>
    </source>
</evidence>
<gene>
    <name evidence="1" type="ORF">JF259_15185</name>
</gene>
<dbReference type="RefSeq" id="WP_199116555.1">
    <property type="nucleotide sequence ID" value="NZ_JAELVQ010000027.1"/>
</dbReference>
<proteinExistence type="predicted"/>
<organism evidence="1 2">
    <name type="scientific">Snuella sedimenti</name>
    <dbReference type="NCBI Taxonomy" id="2798802"/>
    <lineage>
        <taxon>Bacteria</taxon>
        <taxon>Pseudomonadati</taxon>
        <taxon>Bacteroidota</taxon>
        <taxon>Flavobacteriia</taxon>
        <taxon>Flavobacteriales</taxon>
        <taxon>Flavobacteriaceae</taxon>
        <taxon>Snuella</taxon>
    </lineage>
</organism>
<evidence type="ECO:0000313" key="2">
    <source>
        <dbReference type="Proteomes" id="UP000610931"/>
    </source>
</evidence>
<accession>A0A8J7IJK3</accession>
<sequence length="208" mass="24280">MKNLISFFCIVCFVGSYYTIQAQELASVSMEIPANYKKRNPIYDYSEKQLNNTDTVPGFETASNKLMVTGIIYEKDRKTPAKDVILYICQPDENGHFVMKRDSNRKRYVHHRAWIKTDADGRYTFYTFMPGKFLRTKELKQINRVIKVQGNPEYDMSPFFFDDDPLIADLTLACRSEVVKSMLRLDKKGTMQVATRDIYLSESRPEFN</sequence>